<name>A0A5S3PA16_9SPHN</name>
<dbReference type="AlphaFoldDB" id="A0A5S3PA16"/>
<feature type="binding site" evidence="7">
    <location>
        <position position="313"/>
    </location>
    <ligand>
        <name>Fe(3+)</name>
        <dbReference type="ChEBI" id="CHEBI:29034"/>
    </ligand>
</feature>
<feature type="binding site" evidence="7">
    <location>
        <position position="315"/>
    </location>
    <ligand>
        <name>N-formimidoyl-L-glutamate</name>
        <dbReference type="ChEBI" id="CHEBI:58928"/>
    </ligand>
</feature>
<reference evidence="9 10" key="1">
    <citation type="submission" date="2019-05" db="EMBL/GenBank/DDBJ databases">
        <title>Erythrobacter marisflavi sp. nov., isolated from isolated from water of an estuary environment.</title>
        <authorList>
            <person name="Yoon J.-H."/>
        </authorList>
    </citation>
    <scope>NUCLEOTIDE SEQUENCE [LARGE SCALE GENOMIC DNA]</scope>
    <source>
        <strain evidence="9 10">KEM-5</strain>
    </source>
</reference>
<evidence type="ECO:0000259" key="8">
    <source>
        <dbReference type="Pfam" id="PF01979"/>
    </source>
</evidence>
<gene>
    <name evidence="7" type="primary">hutI</name>
    <name evidence="9" type="ORF">FEV51_03830</name>
</gene>
<evidence type="ECO:0000256" key="2">
    <source>
        <dbReference type="ARBA" id="ARBA00022723"/>
    </source>
</evidence>
<dbReference type="SUPFAM" id="SSF51338">
    <property type="entry name" value="Composite domain of metallo-dependent hydrolases"/>
    <property type="match status" value="1"/>
</dbReference>
<comment type="function">
    <text evidence="7">Catalyzes the hydrolytic cleavage of the carbon-nitrogen bond in imidazolone-5-propanoate to yield N-formimidoyl-L-glutamate. It is the third step in the universal histidine degradation pathway.</text>
</comment>
<comment type="pathway">
    <text evidence="7">Amino-acid degradation; L-histidine degradation into L-glutamate; N-formimidoyl-L-glutamate from L-histidine: step 3/3.</text>
</comment>
<feature type="binding site" evidence="7">
    <location>
        <position position="142"/>
    </location>
    <ligand>
        <name>N-formimidoyl-L-glutamate</name>
        <dbReference type="ChEBI" id="CHEBI:58928"/>
    </ligand>
</feature>
<dbReference type="OrthoDB" id="9796020at2"/>
<evidence type="ECO:0000313" key="9">
    <source>
        <dbReference type="EMBL" id="TMM50316.1"/>
    </source>
</evidence>
<feature type="binding site" evidence="7">
    <location>
        <position position="241"/>
    </location>
    <ligand>
        <name>4-imidazolone-5-propanoate</name>
        <dbReference type="ChEBI" id="CHEBI:77893"/>
    </ligand>
</feature>
<comment type="subcellular location">
    <subcellularLocation>
        <location evidence="7">Cytoplasm</location>
    </subcellularLocation>
</comment>
<dbReference type="EC" id="3.5.2.7" evidence="1 7"/>
<dbReference type="GO" id="GO:0008270">
    <property type="term" value="F:zinc ion binding"/>
    <property type="evidence" value="ECO:0007669"/>
    <property type="project" value="UniProtKB-UniRule"/>
</dbReference>
<dbReference type="Pfam" id="PF01979">
    <property type="entry name" value="Amidohydro_1"/>
    <property type="match status" value="1"/>
</dbReference>
<accession>A0A5S3PA16</accession>
<feature type="binding site" evidence="7">
    <location>
        <position position="313"/>
    </location>
    <ligand>
        <name>Zn(2+)</name>
        <dbReference type="ChEBI" id="CHEBI:29105"/>
    </ligand>
</feature>
<dbReference type="SUPFAM" id="SSF51556">
    <property type="entry name" value="Metallo-dependent hydrolases"/>
    <property type="match status" value="1"/>
</dbReference>
<organism evidence="9 10">
    <name type="scientific">Qipengyuania marisflavi</name>
    <dbReference type="NCBI Taxonomy" id="2486356"/>
    <lineage>
        <taxon>Bacteria</taxon>
        <taxon>Pseudomonadati</taxon>
        <taxon>Pseudomonadota</taxon>
        <taxon>Alphaproteobacteria</taxon>
        <taxon>Sphingomonadales</taxon>
        <taxon>Erythrobacteraceae</taxon>
        <taxon>Qipengyuania</taxon>
    </lineage>
</organism>
<dbReference type="InterPro" id="IPR032466">
    <property type="entry name" value="Metal_Hydrolase"/>
</dbReference>
<dbReference type="GO" id="GO:0050480">
    <property type="term" value="F:imidazolonepropionase activity"/>
    <property type="evidence" value="ECO:0007669"/>
    <property type="project" value="UniProtKB-UniRule"/>
</dbReference>
<keyword evidence="3 7" id="KW-0378">Hydrolase</keyword>
<dbReference type="HAMAP" id="MF_00372">
    <property type="entry name" value="HutI"/>
    <property type="match status" value="1"/>
</dbReference>
<comment type="catalytic activity">
    <reaction evidence="7">
        <text>4-imidazolone-5-propanoate + H2O = N-formimidoyl-L-glutamate</text>
        <dbReference type="Rhea" id="RHEA:23660"/>
        <dbReference type="ChEBI" id="CHEBI:15377"/>
        <dbReference type="ChEBI" id="CHEBI:58928"/>
        <dbReference type="ChEBI" id="CHEBI:77893"/>
        <dbReference type="EC" id="3.5.2.7"/>
    </reaction>
</comment>
<comment type="similarity">
    <text evidence="7">Belongs to the metallo-dependent hydrolases superfamily. HutI family.</text>
</comment>
<comment type="cofactor">
    <cofactor evidence="7">
        <name>Zn(2+)</name>
        <dbReference type="ChEBI" id="CHEBI:29105"/>
    </cofactor>
    <cofactor evidence="7">
        <name>Fe(3+)</name>
        <dbReference type="ChEBI" id="CHEBI:29034"/>
    </cofactor>
    <text evidence="7">Binds 1 zinc or iron ion per subunit.</text>
</comment>
<dbReference type="InterPro" id="IPR005920">
    <property type="entry name" value="HutI"/>
</dbReference>
<feature type="binding site" evidence="7">
    <location>
        <position position="72"/>
    </location>
    <ligand>
        <name>Zn(2+)</name>
        <dbReference type="ChEBI" id="CHEBI:29105"/>
    </ligand>
</feature>
<proteinExistence type="inferred from homology"/>
<keyword evidence="7" id="KW-0963">Cytoplasm</keyword>
<feature type="binding site" evidence="7">
    <location>
        <position position="175"/>
    </location>
    <ligand>
        <name>4-imidazolone-5-propanoate</name>
        <dbReference type="ChEBI" id="CHEBI:77893"/>
    </ligand>
</feature>
<sequence length="400" mass="42990">MSDCYILTDARLAPMHLEGEAGYSQSGAIGVEGDTIAFAGAEIDIPERFDQMPRRPLGGRLVTPGLIDCHTHLVYHGSRAREFEMRQTGASYEEIMRAGGGIFSTVKATRSATDEELLAGALTRIDRLISDGTTTVEIKSGYGLDLETELRMLRVARMIEQHRPIRICTTFLGAHAFPKHMEADDYLTEICLPAMEAAAAEGLVDAVDGFCETVGFSARQIERVFEHAAKLGLPVKIHAEQLSDQGGAILAARHRALSADHLEFLSDEGVAAMAAAGTVAVLLPGAFYMLKETRKPPVEKLREAGVPMALATDSNPGSSPMTSLLLAMNMGAILFGLSPQECLEGVTDNAARALGLSQVGQLKSGMRADLNIWDVTDPAELTYRMGDAPLQQRIFGGVTC</sequence>
<dbReference type="PANTHER" id="PTHR42752">
    <property type="entry name" value="IMIDAZOLONEPROPIONASE"/>
    <property type="match status" value="1"/>
</dbReference>
<comment type="caution">
    <text evidence="9">The sequence shown here is derived from an EMBL/GenBank/DDBJ whole genome shotgun (WGS) entry which is preliminary data.</text>
</comment>
<feature type="binding site" evidence="7">
    <location>
        <position position="317"/>
    </location>
    <ligand>
        <name>N-formimidoyl-L-glutamate</name>
        <dbReference type="ChEBI" id="CHEBI:58928"/>
    </ligand>
</feature>
<feature type="binding site" evidence="7">
    <location>
        <position position="72"/>
    </location>
    <ligand>
        <name>Fe(3+)</name>
        <dbReference type="ChEBI" id="CHEBI:29034"/>
    </ligand>
</feature>
<evidence type="ECO:0000256" key="5">
    <source>
        <dbReference type="ARBA" id="ARBA00022833"/>
    </source>
</evidence>
<keyword evidence="2 7" id="KW-0479">Metal-binding</keyword>
<dbReference type="EMBL" id="VCAO01000001">
    <property type="protein sequence ID" value="TMM50316.1"/>
    <property type="molecule type" value="Genomic_DNA"/>
</dbReference>
<keyword evidence="5 7" id="KW-0862">Zinc</keyword>
<dbReference type="FunFam" id="3.20.20.140:FF:000007">
    <property type="entry name" value="Imidazolonepropionase"/>
    <property type="match status" value="1"/>
</dbReference>
<keyword evidence="6 7" id="KW-0408">Iron</keyword>
<evidence type="ECO:0000313" key="10">
    <source>
        <dbReference type="Proteomes" id="UP000309668"/>
    </source>
</evidence>
<evidence type="ECO:0000256" key="4">
    <source>
        <dbReference type="ARBA" id="ARBA00022808"/>
    </source>
</evidence>
<protein>
    <recommendedName>
        <fullName evidence="1 7">Imidazolonepropionase</fullName>
        <ecNumber evidence="1 7">3.5.2.7</ecNumber>
    </recommendedName>
    <alternativeName>
        <fullName evidence="7">Imidazolone-5-propionate hydrolase</fullName>
    </alternativeName>
</protein>
<feature type="binding site" evidence="7">
    <location>
        <position position="142"/>
    </location>
    <ligand>
        <name>4-imidazolone-5-propanoate</name>
        <dbReference type="ChEBI" id="CHEBI:77893"/>
    </ligand>
</feature>
<dbReference type="GO" id="GO:0005506">
    <property type="term" value="F:iron ion binding"/>
    <property type="evidence" value="ECO:0007669"/>
    <property type="project" value="UniProtKB-UniRule"/>
</dbReference>
<dbReference type="InterPro" id="IPR006680">
    <property type="entry name" value="Amidohydro-rel"/>
</dbReference>
<dbReference type="Proteomes" id="UP000309668">
    <property type="component" value="Unassembled WGS sequence"/>
</dbReference>
<evidence type="ECO:0000256" key="1">
    <source>
        <dbReference type="ARBA" id="ARBA00012864"/>
    </source>
</evidence>
<dbReference type="NCBIfam" id="TIGR01224">
    <property type="entry name" value="hutI"/>
    <property type="match status" value="1"/>
</dbReference>
<dbReference type="Gene3D" id="3.20.20.140">
    <property type="entry name" value="Metal-dependent hydrolases"/>
    <property type="match status" value="1"/>
</dbReference>
<dbReference type="GO" id="GO:0005737">
    <property type="term" value="C:cytoplasm"/>
    <property type="evidence" value="ECO:0007669"/>
    <property type="project" value="UniProtKB-SubCell"/>
</dbReference>
<feature type="binding site" evidence="7">
    <location>
        <position position="318"/>
    </location>
    <ligand>
        <name>4-imidazolone-5-propanoate</name>
        <dbReference type="ChEBI" id="CHEBI:77893"/>
    </ligand>
</feature>
<dbReference type="InterPro" id="IPR011059">
    <property type="entry name" value="Metal-dep_hydrolase_composite"/>
</dbReference>
<evidence type="ECO:0000256" key="6">
    <source>
        <dbReference type="ARBA" id="ARBA00023004"/>
    </source>
</evidence>
<feature type="binding site" evidence="7">
    <location>
        <position position="79"/>
    </location>
    <ligand>
        <name>4-imidazolone-5-propanoate</name>
        <dbReference type="ChEBI" id="CHEBI:77893"/>
    </ligand>
</feature>
<dbReference type="Gene3D" id="2.30.40.10">
    <property type="entry name" value="Urease, subunit C, domain 1"/>
    <property type="match status" value="1"/>
</dbReference>
<keyword evidence="4 7" id="KW-0369">Histidine metabolism</keyword>
<feature type="binding site" evidence="7">
    <location>
        <position position="238"/>
    </location>
    <ligand>
        <name>Zn(2+)</name>
        <dbReference type="ChEBI" id="CHEBI:29105"/>
    </ligand>
</feature>
<dbReference type="UniPathway" id="UPA00379">
    <property type="reaction ID" value="UER00551"/>
</dbReference>
<dbReference type="PANTHER" id="PTHR42752:SF1">
    <property type="entry name" value="IMIDAZOLONEPROPIONASE-RELATED"/>
    <property type="match status" value="1"/>
</dbReference>
<dbReference type="GO" id="GO:0019556">
    <property type="term" value="P:L-histidine catabolic process to glutamate and formamide"/>
    <property type="evidence" value="ECO:0007669"/>
    <property type="project" value="UniProtKB-UniRule"/>
</dbReference>
<keyword evidence="10" id="KW-1185">Reference proteome</keyword>
<feature type="domain" description="Amidohydrolase-related" evidence="8">
    <location>
        <begin position="61"/>
        <end position="378"/>
    </location>
</feature>
<evidence type="ECO:0000256" key="3">
    <source>
        <dbReference type="ARBA" id="ARBA00022801"/>
    </source>
</evidence>
<feature type="binding site" evidence="7">
    <location>
        <position position="238"/>
    </location>
    <ligand>
        <name>Fe(3+)</name>
        <dbReference type="ChEBI" id="CHEBI:29034"/>
    </ligand>
</feature>
<feature type="binding site" evidence="7">
    <location>
        <position position="70"/>
    </location>
    <ligand>
        <name>Zn(2+)</name>
        <dbReference type="ChEBI" id="CHEBI:29105"/>
    </ligand>
</feature>
<dbReference type="RefSeq" id="WP_138616015.1">
    <property type="nucleotide sequence ID" value="NZ_VCAO01000001.1"/>
</dbReference>
<dbReference type="GO" id="GO:0019557">
    <property type="term" value="P:L-histidine catabolic process to glutamate and formate"/>
    <property type="evidence" value="ECO:0007669"/>
    <property type="project" value="UniProtKB-UniPathway"/>
</dbReference>
<feature type="binding site" evidence="7">
    <location>
        <position position="70"/>
    </location>
    <ligand>
        <name>Fe(3+)</name>
        <dbReference type="ChEBI" id="CHEBI:29034"/>
    </ligand>
</feature>
<evidence type="ECO:0000256" key="7">
    <source>
        <dbReference type="HAMAP-Rule" id="MF_00372"/>
    </source>
</evidence>